<evidence type="ECO:0000313" key="3">
    <source>
        <dbReference type="Proteomes" id="UP000292052"/>
    </source>
</evidence>
<keyword evidence="1" id="KW-1133">Transmembrane helix</keyword>
<proteinExistence type="predicted"/>
<name>A0A482VD67_ASBVE</name>
<evidence type="ECO:0000256" key="1">
    <source>
        <dbReference type="SAM" id="Phobius"/>
    </source>
</evidence>
<keyword evidence="3" id="KW-1185">Reference proteome</keyword>
<comment type="caution">
    <text evidence="2">The sequence shown here is derived from an EMBL/GenBank/DDBJ whole genome shotgun (WGS) entry which is preliminary data.</text>
</comment>
<gene>
    <name evidence="2" type="ORF">BDFB_009708</name>
</gene>
<protein>
    <submittedName>
        <fullName evidence="2">Uncharacterized protein</fullName>
    </submittedName>
</protein>
<dbReference type="Proteomes" id="UP000292052">
    <property type="component" value="Unassembled WGS sequence"/>
</dbReference>
<evidence type="ECO:0000313" key="2">
    <source>
        <dbReference type="EMBL" id="RZB41627.1"/>
    </source>
</evidence>
<dbReference type="AlphaFoldDB" id="A0A482VD67"/>
<accession>A0A482VD67</accession>
<sequence>MKVEESQEMVETVSAAIENLLPVKSRKLYYAAYKNFKMWYIHGEKCADHHEERFARIYRRKGQNFAPILGVANTYRTEELTNLSIDDIQNVGFFLIINIFNTKNKLSRTLAYIVNMQHFVLLSLIIVDFLCIIKLGNIQYR</sequence>
<feature type="transmembrane region" description="Helical" evidence="1">
    <location>
        <begin position="110"/>
        <end position="133"/>
    </location>
</feature>
<organism evidence="2 3">
    <name type="scientific">Asbolus verrucosus</name>
    <name type="common">Desert ironclad beetle</name>
    <dbReference type="NCBI Taxonomy" id="1661398"/>
    <lineage>
        <taxon>Eukaryota</taxon>
        <taxon>Metazoa</taxon>
        <taxon>Ecdysozoa</taxon>
        <taxon>Arthropoda</taxon>
        <taxon>Hexapoda</taxon>
        <taxon>Insecta</taxon>
        <taxon>Pterygota</taxon>
        <taxon>Neoptera</taxon>
        <taxon>Endopterygota</taxon>
        <taxon>Coleoptera</taxon>
        <taxon>Polyphaga</taxon>
        <taxon>Cucujiformia</taxon>
        <taxon>Tenebrionidae</taxon>
        <taxon>Pimeliinae</taxon>
        <taxon>Asbolus</taxon>
    </lineage>
</organism>
<reference evidence="2 3" key="1">
    <citation type="submission" date="2017-03" db="EMBL/GenBank/DDBJ databases">
        <title>Genome of the blue death feigning beetle - Asbolus verrucosus.</title>
        <authorList>
            <person name="Rider S.D."/>
        </authorList>
    </citation>
    <scope>NUCLEOTIDE SEQUENCE [LARGE SCALE GENOMIC DNA]</scope>
    <source>
        <strain evidence="2">Butters</strain>
        <tissue evidence="2">Head and leg muscle</tissue>
    </source>
</reference>
<keyword evidence="1" id="KW-0472">Membrane</keyword>
<dbReference type="EMBL" id="QDEB01112630">
    <property type="protein sequence ID" value="RZB41627.1"/>
    <property type="molecule type" value="Genomic_DNA"/>
</dbReference>
<keyword evidence="1" id="KW-0812">Transmembrane</keyword>